<evidence type="ECO:0000256" key="3">
    <source>
        <dbReference type="ARBA" id="ARBA00022692"/>
    </source>
</evidence>
<dbReference type="AlphaFoldDB" id="A0A445MUK2"/>
<feature type="transmembrane region" description="Helical" evidence="6">
    <location>
        <begin position="454"/>
        <end position="475"/>
    </location>
</feature>
<keyword evidence="2" id="KW-1003">Cell membrane</keyword>
<keyword evidence="5 6" id="KW-0472">Membrane</keyword>
<dbReference type="GO" id="GO:0005886">
    <property type="term" value="C:plasma membrane"/>
    <property type="evidence" value="ECO:0007669"/>
    <property type="project" value="UniProtKB-SubCell"/>
</dbReference>
<evidence type="ECO:0000313" key="7">
    <source>
        <dbReference type="EMBL" id="SPD73160.1"/>
    </source>
</evidence>
<feature type="transmembrane region" description="Helical" evidence="6">
    <location>
        <begin position="320"/>
        <end position="343"/>
    </location>
</feature>
<sequence>MPNLVERALNALFRNKIMFGVVSGWGSQIVSLAVGVFTMPLFFRYMAKDELGIWMFILGTGFFVNLADLGFSPVLVRQMAFELGKGDRERHPNYEGASYYFRLSQYVSSITSPILFIGLFFVGGLFLWKLHFPEHLRLSSFIAWTIFCLSQAITCRFKYLETTLNSHGEVGWQNWVQTSLQMVTLAGYFIALHFYRGGLVALTVVVLIRNILNSAWLLQLVNSRIDKHFMSNMIVSWHDVKPHIKPAMDMFLITFGAFLILNTDQYFITAFFGPSALPDYAAAYRLVQIVYVFASTASGMCVPFISRYSAAGNQTGIHSLLMVNTTVGMIIQIAAIMVVAVFGDYIIQFWLGTGHFVGWNILWVFCIMLTLENHHVIFARFGLSAKVDPTWGKISLLSGVINLVLTFIGIQLFGLLGVAMGTMISQMLTNNWYAVMKTLRIIHLRFSEYLKKSVVIWLSTSLILLFAMKFTRLFISLPLLSVLTGLLITTLICTGIFLLYLKNRLVTRS</sequence>
<organism evidence="7">
    <name type="scientific">uncultured Desulfobacterium sp</name>
    <dbReference type="NCBI Taxonomy" id="201089"/>
    <lineage>
        <taxon>Bacteria</taxon>
        <taxon>Pseudomonadati</taxon>
        <taxon>Thermodesulfobacteriota</taxon>
        <taxon>Desulfobacteria</taxon>
        <taxon>Desulfobacterales</taxon>
        <taxon>Desulfobacteriaceae</taxon>
        <taxon>Desulfobacterium</taxon>
        <taxon>environmental samples</taxon>
    </lineage>
</organism>
<protein>
    <submittedName>
        <fullName evidence="7">Putative Membrane protein involved in the export of O-antigen and teichoic acid</fullName>
    </submittedName>
</protein>
<feature type="transmembrane region" description="Helical" evidence="6">
    <location>
        <begin position="391"/>
        <end position="410"/>
    </location>
</feature>
<dbReference type="InterPro" id="IPR050833">
    <property type="entry name" value="Poly_Biosynth_Transport"/>
</dbReference>
<evidence type="ECO:0000256" key="2">
    <source>
        <dbReference type="ARBA" id="ARBA00022475"/>
    </source>
</evidence>
<evidence type="ECO:0000256" key="5">
    <source>
        <dbReference type="ARBA" id="ARBA00023136"/>
    </source>
</evidence>
<feature type="transmembrane region" description="Helical" evidence="6">
    <location>
        <begin position="51"/>
        <end position="71"/>
    </location>
</feature>
<keyword evidence="4 6" id="KW-1133">Transmembrane helix</keyword>
<feature type="transmembrane region" description="Helical" evidence="6">
    <location>
        <begin position="250"/>
        <end position="268"/>
    </location>
</feature>
<feature type="transmembrane region" description="Helical" evidence="6">
    <location>
        <begin position="180"/>
        <end position="208"/>
    </location>
</feature>
<dbReference type="EMBL" id="OJIN01000081">
    <property type="protein sequence ID" value="SPD73160.1"/>
    <property type="molecule type" value="Genomic_DNA"/>
</dbReference>
<reference evidence="7" key="1">
    <citation type="submission" date="2018-01" db="EMBL/GenBank/DDBJ databases">
        <authorList>
            <person name="Regsiter A."/>
            <person name="William W."/>
        </authorList>
    </citation>
    <scope>NUCLEOTIDE SEQUENCE</scope>
    <source>
        <strain evidence="7">TRIP AH-1</strain>
    </source>
</reference>
<evidence type="ECO:0000256" key="6">
    <source>
        <dbReference type="SAM" id="Phobius"/>
    </source>
</evidence>
<name>A0A445MUK2_9BACT</name>
<feature type="transmembrane region" description="Helical" evidence="6">
    <location>
        <begin position="140"/>
        <end position="160"/>
    </location>
</feature>
<feature type="transmembrane region" description="Helical" evidence="6">
    <location>
        <begin position="349"/>
        <end position="371"/>
    </location>
</feature>
<comment type="subcellular location">
    <subcellularLocation>
        <location evidence="1">Cell membrane</location>
        <topology evidence="1">Multi-pass membrane protein</topology>
    </subcellularLocation>
</comment>
<feature type="transmembrane region" description="Helical" evidence="6">
    <location>
        <begin position="481"/>
        <end position="501"/>
    </location>
</feature>
<feature type="transmembrane region" description="Helical" evidence="6">
    <location>
        <begin position="288"/>
        <end position="308"/>
    </location>
</feature>
<dbReference type="PANTHER" id="PTHR30250">
    <property type="entry name" value="PST FAMILY PREDICTED COLANIC ACID TRANSPORTER"/>
    <property type="match status" value="1"/>
</dbReference>
<evidence type="ECO:0000256" key="4">
    <source>
        <dbReference type="ARBA" id="ARBA00022989"/>
    </source>
</evidence>
<evidence type="ECO:0000256" key="1">
    <source>
        <dbReference type="ARBA" id="ARBA00004651"/>
    </source>
</evidence>
<proteinExistence type="predicted"/>
<dbReference type="PANTHER" id="PTHR30250:SF26">
    <property type="entry name" value="PSMA PROTEIN"/>
    <property type="match status" value="1"/>
</dbReference>
<feature type="transmembrane region" description="Helical" evidence="6">
    <location>
        <begin position="17"/>
        <end position="39"/>
    </location>
</feature>
<gene>
    <name evidence="7" type="ORF">PITCH_A1710009</name>
</gene>
<accession>A0A445MUK2</accession>
<keyword evidence="3 6" id="KW-0812">Transmembrane</keyword>
<feature type="transmembrane region" description="Helical" evidence="6">
    <location>
        <begin position="106"/>
        <end position="128"/>
    </location>
</feature>